<feature type="region of interest" description="Disordered" evidence="1">
    <location>
        <begin position="1"/>
        <end position="57"/>
    </location>
</feature>
<feature type="compositionally biased region" description="Polar residues" evidence="1">
    <location>
        <begin position="1"/>
        <end position="14"/>
    </location>
</feature>
<accession>A0AAV2JVW4</accession>
<organism evidence="2 3">
    <name type="scientific">Knipowitschia caucasica</name>
    <name type="common">Caucasian dwarf goby</name>
    <name type="synonym">Pomatoschistus caucasicus</name>
    <dbReference type="NCBI Taxonomy" id="637954"/>
    <lineage>
        <taxon>Eukaryota</taxon>
        <taxon>Metazoa</taxon>
        <taxon>Chordata</taxon>
        <taxon>Craniata</taxon>
        <taxon>Vertebrata</taxon>
        <taxon>Euteleostomi</taxon>
        <taxon>Actinopterygii</taxon>
        <taxon>Neopterygii</taxon>
        <taxon>Teleostei</taxon>
        <taxon>Neoteleostei</taxon>
        <taxon>Acanthomorphata</taxon>
        <taxon>Gobiaria</taxon>
        <taxon>Gobiiformes</taxon>
        <taxon>Gobioidei</taxon>
        <taxon>Gobiidae</taxon>
        <taxon>Gobiinae</taxon>
        <taxon>Knipowitschia</taxon>
    </lineage>
</organism>
<sequence length="145" mass="15535">MHGESIQTSATANFETMEAFGAPLPSEQYEGGSLPDFKEPPQQRSKAQQVTCGSAHGPHLQLTQDAAQSTQSCCLDISAAAAPHFHVLKTRDPPGAESDNSGALRLSRPNCAVPAEDKELPLSKGPRPRRDKHIISVDTLNTTLH</sequence>
<name>A0AAV2JVW4_KNICA</name>
<evidence type="ECO:0000256" key="1">
    <source>
        <dbReference type="SAM" id="MobiDB-lite"/>
    </source>
</evidence>
<dbReference type="Proteomes" id="UP001497482">
    <property type="component" value="Chromosome 14"/>
</dbReference>
<reference evidence="2 3" key="1">
    <citation type="submission" date="2024-04" db="EMBL/GenBank/DDBJ databases">
        <authorList>
            <person name="Waldvogel A.-M."/>
            <person name="Schoenle A."/>
        </authorList>
    </citation>
    <scope>NUCLEOTIDE SEQUENCE [LARGE SCALE GENOMIC DNA]</scope>
</reference>
<gene>
    <name evidence="2" type="ORF">KC01_LOCUS10509</name>
</gene>
<evidence type="ECO:0000313" key="3">
    <source>
        <dbReference type="Proteomes" id="UP001497482"/>
    </source>
</evidence>
<feature type="region of interest" description="Disordered" evidence="1">
    <location>
        <begin position="86"/>
        <end position="145"/>
    </location>
</feature>
<protein>
    <submittedName>
        <fullName evidence="2">Uncharacterized protein</fullName>
    </submittedName>
</protein>
<dbReference type="AlphaFoldDB" id="A0AAV2JVW4"/>
<feature type="compositionally biased region" description="Polar residues" evidence="1">
    <location>
        <begin position="42"/>
        <end position="52"/>
    </location>
</feature>
<dbReference type="EMBL" id="OZ035836">
    <property type="protein sequence ID" value="CAL1579454.1"/>
    <property type="molecule type" value="Genomic_DNA"/>
</dbReference>
<proteinExistence type="predicted"/>
<evidence type="ECO:0000313" key="2">
    <source>
        <dbReference type="EMBL" id="CAL1579454.1"/>
    </source>
</evidence>
<keyword evidence="3" id="KW-1185">Reference proteome</keyword>